<reference evidence="2 3" key="1">
    <citation type="journal article" date="2019" name="Emerg. Microbes Infect.">
        <title>Comprehensive subspecies identification of 175 nontuberculous mycobacteria species based on 7547 genomic profiles.</title>
        <authorList>
            <person name="Matsumoto Y."/>
            <person name="Kinjo T."/>
            <person name="Motooka D."/>
            <person name="Nabeya D."/>
            <person name="Jung N."/>
            <person name="Uechi K."/>
            <person name="Horii T."/>
            <person name="Iida T."/>
            <person name="Fujita J."/>
            <person name="Nakamura S."/>
        </authorList>
    </citation>
    <scope>NUCLEOTIDE SEQUENCE [LARGE SCALE GENOMIC DNA]</scope>
    <source>
        <strain evidence="2 3">JCM 12688</strain>
    </source>
</reference>
<proteinExistence type="predicted"/>
<gene>
    <name evidence="2" type="ORF">MGAD_41830</name>
</gene>
<sequence length="377" mass="40320">MSFPPSGGPPPPPPPGGPPPPGNPYPPQGYPGPQQPWPQQQPWAAGPPPKKRGNGWKWGLGAVALLVVIGLTAAVTISVTKNDGDGEPSPSGETFGLASADDKGPANIITEDPSCAAWTPIIRTLSEEQKNGWERRDRSIPATEWTPEQRRQYEKVADAMRRAADQTVQVAKVTPHRVMRELYEQFIVYARAYADAIPTYTKDDNLLAGVAGGTSNAVTRICTTITYKSAQARGPLVSNAPAPTALAPLIDPRNPQMFMADSDPSCVKLIGLLETFDAESADWQALDSEIPASEWNPEQRSVIDRVIPLMNTLADDIERLGLQSSNPTLQDFAIFAAQYRRAYATALPSYTTADSYLGAASAGITSAIADACRASGS</sequence>
<evidence type="ECO:0000313" key="3">
    <source>
        <dbReference type="Proteomes" id="UP000466187"/>
    </source>
</evidence>
<organism evidence="2 3">
    <name type="scientific">Mycolicibacterium gadium</name>
    <name type="common">Mycobacterium gadium</name>
    <dbReference type="NCBI Taxonomy" id="1794"/>
    <lineage>
        <taxon>Bacteria</taxon>
        <taxon>Bacillati</taxon>
        <taxon>Actinomycetota</taxon>
        <taxon>Actinomycetes</taxon>
        <taxon>Mycobacteriales</taxon>
        <taxon>Mycobacteriaceae</taxon>
        <taxon>Mycolicibacterium</taxon>
    </lineage>
</organism>
<name>A0A7I7WVB9_MYCGU</name>
<dbReference type="KEGG" id="mgad:MGAD_41830"/>
<dbReference type="EMBL" id="AP022608">
    <property type="protein sequence ID" value="BBZ19848.1"/>
    <property type="molecule type" value="Genomic_DNA"/>
</dbReference>
<dbReference type="Proteomes" id="UP000466187">
    <property type="component" value="Chromosome"/>
</dbReference>
<dbReference type="AlphaFoldDB" id="A0A7I7WVB9"/>
<evidence type="ECO:0000256" key="1">
    <source>
        <dbReference type="SAM" id="MobiDB-lite"/>
    </source>
</evidence>
<protein>
    <submittedName>
        <fullName evidence="2">Uncharacterized protein</fullName>
    </submittedName>
</protein>
<feature type="region of interest" description="Disordered" evidence="1">
    <location>
        <begin position="80"/>
        <end position="107"/>
    </location>
</feature>
<feature type="region of interest" description="Disordered" evidence="1">
    <location>
        <begin position="1"/>
        <end position="55"/>
    </location>
</feature>
<feature type="compositionally biased region" description="Pro residues" evidence="1">
    <location>
        <begin position="1"/>
        <end position="36"/>
    </location>
</feature>
<evidence type="ECO:0000313" key="2">
    <source>
        <dbReference type="EMBL" id="BBZ19848.1"/>
    </source>
</evidence>
<accession>A0A7I7WVB9</accession>